<dbReference type="InterPro" id="IPR016163">
    <property type="entry name" value="Ald_DH_C"/>
</dbReference>
<gene>
    <name evidence="6" type="primary">mmsA</name>
    <name evidence="6" type="ORF">PSU4_39930</name>
</gene>
<dbReference type="Proteomes" id="UP000321685">
    <property type="component" value="Unassembled WGS sequence"/>
</dbReference>
<sequence length="509" mass="53758">MLSTEPPAQHHGTNDLHHWIGGRKVRGTSGRYGDVTDPATGRVSARVPLASAEEAAAAITVAGAAFTMWRNTSLARRTRILFRFRELLDARAGDLAEIITAEHGKVLSDAAGEVARGQEVVEFSCGAPHLLKGSATMNASTGVDVSSIRQPLGVCAIVSPFNFPAMVPMWFFPIAIAAGNTVVLKPSEKVPTAALWIAELWQEAGLPDGVFNVLNGDATAVDALLTSPDVRSVSFVGSTPVARHLYEAGAAQGKRVQALGGAKNHMVVLPDADLDLAADQAVNAAFGSAGERCMAVSALVAVGDIADALVGRIADRAKVLETGDGRRSNDMGPLVSKAAQKRVTAYIDAGEAAGATLVVDGRRANYDADGPGFFVGPTLFDDVTRNMSIYTDEIFGPVLSVVRVATLDDAIALINSSPYSNGTALFTNDGRAARRFQDEVEVGMIGINVPVPVPMAYYSFGGWKSSLFGDTHAHGMDGFHFFTRGKVVTTRWPEPATRESISLHFPTNS</sequence>
<comment type="caution">
    <text evidence="6">The sequence shown here is derived from an EMBL/GenBank/DDBJ whole genome shotgun (WGS) entry which is preliminary data.</text>
</comment>
<keyword evidence="3" id="KW-0520">NAD</keyword>
<feature type="region of interest" description="Disordered" evidence="4">
    <location>
        <begin position="1"/>
        <end position="21"/>
    </location>
</feature>
<feature type="domain" description="Aldehyde dehydrogenase" evidence="5">
    <location>
        <begin position="31"/>
        <end position="488"/>
    </location>
</feature>
<dbReference type="InterPro" id="IPR010061">
    <property type="entry name" value="MeMal-semiAld_DH"/>
</dbReference>
<dbReference type="InterPro" id="IPR016162">
    <property type="entry name" value="Ald_DH_N"/>
</dbReference>
<evidence type="ECO:0000313" key="6">
    <source>
        <dbReference type="EMBL" id="GEL25039.1"/>
    </source>
</evidence>
<dbReference type="NCBIfam" id="TIGR01722">
    <property type="entry name" value="MMSDH"/>
    <property type="match status" value="1"/>
</dbReference>
<dbReference type="PANTHER" id="PTHR43866:SF4">
    <property type="entry name" value="MALONATE-SEMIALDEHYDE DEHYDROGENASE"/>
    <property type="match status" value="1"/>
</dbReference>
<dbReference type="Gene3D" id="3.40.605.10">
    <property type="entry name" value="Aldehyde Dehydrogenase, Chain A, domain 1"/>
    <property type="match status" value="1"/>
</dbReference>
<dbReference type="EC" id="1.2.1.27" evidence="1"/>
<dbReference type="AlphaFoldDB" id="A0A511DJQ0"/>
<dbReference type="InterPro" id="IPR015590">
    <property type="entry name" value="Aldehyde_DH_dom"/>
</dbReference>
<dbReference type="Gene3D" id="3.40.309.10">
    <property type="entry name" value="Aldehyde Dehydrogenase, Chain A, domain 2"/>
    <property type="match status" value="1"/>
</dbReference>
<dbReference type="CDD" id="cd07085">
    <property type="entry name" value="ALDH_F6_MMSDH"/>
    <property type="match status" value="1"/>
</dbReference>
<dbReference type="EMBL" id="BJVJ01000044">
    <property type="protein sequence ID" value="GEL25039.1"/>
    <property type="molecule type" value="Genomic_DNA"/>
</dbReference>
<accession>A0A511DJQ0</accession>
<dbReference type="PROSITE" id="PS00070">
    <property type="entry name" value="ALDEHYDE_DEHYDR_CYS"/>
    <property type="match status" value="1"/>
</dbReference>
<evidence type="ECO:0000256" key="1">
    <source>
        <dbReference type="ARBA" id="ARBA00013048"/>
    </source>
</evidence>
<dbReference type="InterPro" id="IPR016161">
    <property type="entry name" value="Ald_DH/histidinol_DH"/>
</dbReference>
<dbReference type="GO" id="GO:0006574">
    <property type="term" value="P:L-valine catabolic process"/>
    <property type="evidence" value="ECO:0007669"/>
    <property type="project" value="TreeGrafter"/>
</dbReference>
<dbReference type="GO" id="GO:0004491">
    <property type="term" value="F:methylmalonate-semialdehyde dehydrogenase (acylating, NAD) activity"/>
    <property type="evidence" value="ECO:0007669"/>
    <property type="project" value="UniProtKB-EC"/>
</dbReference>
<dbReference type="GO" id="GO:0006210">
    <property type="term" value="P:thymine catabolic process"/>
    <property type="evidence" value="ECO:0007669"/>
    <property type="project" value="TreeGrafter"/>
</dbReference>
<keyword evidence="2" id="KW-0560">Oxidoreductase</keyword>
<evidence type="ECO:0000256" key="3">
    <source>
        <dbReference type="ARBA" id="ARBA00023027"/>
    </source>
</evidence>
<reference evidence="6 7" key="1">
    <citation type="submission" date="2019-07" db="EMBL/GenBank/DDBJ databases">
        <title>Whole genome shotgun sequence of Pseudonocardia sulfidoxydans NBRC 16205.</title>
        <authorList>
            <person name="Hosoyama A."/>
            <person name="Uohara A."/>
            <person name="Ohji S."/>
            <person name="Ichikawa N."/>
        </authorList>
    </citation>
    <scope>NUCLEOTIDE SEQUENCE [LARGE SCALE GENOMIC DNA]</scope>
    <source>
        <strain evidence="6 7">NBRC 16205</strain>
    </source>
</reference>
<organism evidence="6 7">
    <name type="scientific">Pseudonocardia sulfidoxydans NBRC 16205</name>
    <dbReference type="NCBI Taxonomy" id="1223511"/>
    <lineage>
        <taxon>Bacteria</taxon>
        <taxon>Bacillati</taxon>
        <taxon>Actinomycetota</taxon>
        <taxon>Actinomycetes</taxon>
        <taxon>Pseudonocardiales</taxon>
        <taxon>Pseudonocardiaceae</taxon>
        <taxon>Pseudonocardia</taxon>
    </lineage>
</organism>
<dbReference type="RefSeq" id="WP_373866080.1">
    <property type="nucleotide sequence ID" value="NZ_BJVJ01000044.1"/>
</dbReference>
<dbReference type="Pfam" id="PF00171">
    <property type="entry name" value="Aldedh"/>
    <property type="match status" value="1"/>
</dbReference>
<name>A0A511DJQ0_9PSEU</name>
<keyword evidence="7" id="KW-1185">Reference proteome</keyword>
<evidence type="ECO:0000256" key="2">
    <source>
        <dbReference type="ARBA" id="ARBA00023002"/>
    </source>
</evidence>
<dbReference type="FunFam" id="3.40.605.10:FF:000003">
    <property type="entry name" value="Methylmalonate-semialdehyde dehydrogenase [acylating]"/>
    <property type="match status" value="1"/>
</dbReference>
<dbReference type="PANTHER" id="PTHR43866">
    <property type="entry name" value="MALONATE-SEMIALDEHYDE DEHYDROGENASE"/>
    <property type="match status" value="1"/>
</dbReference>
<evidence type="ECO:0000313" key="7">
    <source>
        <dbReference type="Proteomes" id="UP000321685"/>
    </source>
</evidence>
<dbReference type="InterPro" id="IPR016160">
    <property type="entry name" value="Ald_DH_CS_CYS"/>
</dbReference>
<proteinExistence type="predicted"/>
<dbReference type="SUPFAM" id="SSF53720">
    <property type="entry name" value="ALDH-like"/>
    <property type="match status" value="1"/>
</dbReference>
<dbReference type="FunFam" id="3.40.309.10:FF:000002">
    <property type="entry name" value="Methylmalonate-semialdehyde dehydrogenase (Acylating)"/>
    <property type="match status" value="1"/>
</dbReference>
<evidence type="ECO:0000259" key="5">
    <source>
        <dbReference type="Pfam" id="PF00171"/>
    </source>
</evidence>
<evidence type="ECO:0000256" key="4">
    <source>
        <dbReference type="SAM" id="MobiDB-lite"/>
    </source>
</evidence>
<protein>
    <recommendedName>
        <fullName evidence="1">methylmalonate-semialdehyde dehydrogenase (CoA acylating)</fullName>
        <ecNumber evidence="1">1.2.1.27</ecNumber>
    </recommendedName>
</protein>